<dbReference type="FunFam" id="3.40.50.150:FF:000010">
    <property type="entry name" value="Protein-L-isoaspartate O-methyltransferase"/>
    <property type="match status" value="1"/>
</dbReference>
<sequence length="240" mass="27207">MRIYSKKKRIIDKIKWLFQLLPIITLGFSQQTDWKIWTKKMVREQIIRRGISNNQVIDVMQNTPRHRFVPDGVADYAYQDNALPIGKGQTISQPYIVAFMTETLDVDSTYKVLEIGTGSGYQAAVLSPLVKHVYTIEIVKMLAQRADSTLKALSYNNVTVRWGDGYKGWPEEAPFDRIIGTAAPPEIPKALIDQLKPGGKMVLPVGTNWQEIVVLTKSKSGKIQKKNVLPVRFVPMVHQK</sequence>
<dbReference type="Pfam" id="PF01135">
    <property type="entry name" value="PCMT"/>
    <property type="match status" value="1"/>
</dbReference>
<organism evidence="8">
    <name type="scientific">marine metagenome</name>
    <dbReference type="NCBI Taxonomy" id="408172"/>
    <lineage>
        <taxon>unclassified sequences</taxon>
        <taxon>metagenomes</taxon>
        <taxon>ecological metagenomes</taxon>
    </lineage>
</organism>
<comment type="similarity">
    <text evidence="2">Belongs to the methyltransferase superfamily. L-isoaspartyl/D-aspartyl protein methyltransferase family.</text>
</comment>
<evidence type="ECO:0000256" key="6">
    <source>
        <dbReference type="ARBA" id="ARBA00022679"/>
    </source>
</evidence>
<evidence type="ECO:0000256" key="4">
    <source>
        <dbReference type="ARBA" id="ARBA00022490"/>
    </source>
</evidence>
<dbReference type="Gene3D" id="3.40.50.150">
    <property type="entry name" value="Vaccinia Virus protein VP39"/>
    <property type="match status" value="1"/>
</dbReference>
<keyword evidence="5" id="KW-0489">Methyltransferase</keyword>
<comment type="subcellular location">
    <subcellularLocation>
        <location evidence="1">Cytoplasm</location>
    </subcellularLocation>
</comment>
<dbReference type="GO" id="GO:0004719">
    <property type="term" value="F:protein-L-isoaspartate (D-aspartate) O-methyltransferase activity"/>
    <property type="evidence" value="ECO:0007669"/>
    <property type="project" value="UniProtKB-EC"/>
</dbReference>
<dbReference type="AlphaFoldDB" id="A0A381N1H1"/>
<dbReference type="EMBL" id="UINC01000063">
    <property type="protein sequence ID" value="SUZ48329.1"/>
    <property type="molecule type" value="Genomic_DNA"/>
</dbReference>
<keyword evidence="4" id="KW-0963">Cytoplasm</keyword>
<dbReference type="GO" id="GO:0032259">
    <property type="term" value="P:methylation"/>
    <property type="evidence" value="ECO:0007669"/>
    <property type="project" value="UniProtKB-KW"/>
</dbReference>
<keyword evidence="6" id="KW-0808">Transferase</keyword>
<proteinExistence type="inferred from homology"/>
<dbReference type="PROSITE" id="PS01279">
    <property type="entry name" value="PCMT"/>
    <property type="match status" value="1"/>
</dbReference>
<accession>A0A381N1H1</accession>
<evidence type="ECO:0000256" key="3">
    <source>
        <dbReference type="ARBA" id="ARBA00011890"/>
    </source>
</evidence>
<dbReference type="NCBIfam" id="TIGR00080">
    <property type="entry name" value="pimt"/>
    <property type="match status" value="1"/>
</dbReference>
<dbReference type="NCBIfam" id="NF001453">
    <property type="entry name" value="PRK00312.1"/>
    <property type="match status" value="1"/>
</dbReference>
<evidence type="ECO:0000256" key="2">
    <source>
        <dbReference type="ARBA" id="ARBA00005369"/>
    </source>
</evidence>
<evidence type="ECO:0000256" key="1">
    <source>
        <dbReference type="ARBA" id="ARBA00004496"/>
    </source>
</evidence>
<dbReference type="InterPro" id="IPR000682">
    <property type="entry name" value="PCMT"/>
</dbReference>
<dbReference type="SUPFAM" id="SSF53335">
    <property type="entry name" value="S-adenosyl-L-methionine-dependent methyltransferases"/>
    <property type="match status" value="1"/>
</dbReference>
<name>A0A381N1H1_9ZZZZ</name>
<reference evidence="8" key="1">
    <citation type="submission" date="2018-05" db="EMBL/GenBank/DDBJ databases">
        <authorList>
            <person name="Lanie J.A."/>
            <person name="Ng W.-L."/>
            <person name="Kazmierczak K.M."/>
            <person name="Andrzejewski T.M."/>
            <person name="Davidsen T.M."/>
            <person name="Wayne K.J."/>
            <person name="Tettelin H."/>
            <person name="Glass J.I."/>
            <person name="Rusch D."/>
            <person name="Podicherti R."/>
            <person name="Tsui H.-C.T."/>
            <person name="Winkler M.E."/>
        </authorList>
    </citation>
    <scope>NUCLEOTIDE SEQUENCE</scope>
</reference>
<protein>
    <recommendedName>
        <fullName evidence="3">protein-L-isoaspartate(D-aspartate) O-methyltransferase</fullName>
        <ecNumber evidence="3">2.1.1.77</ecNumber>
    </recommendedName>
</protein>
<dbReference type="EC" id="2.1.1.77" evidence="3"/>
<dbReference type="GO" id="GO:0005737">
    <property type="term" value="C:cytoplasm"/>
    <property type="evidence" value="ECO:0007669"/>
    <property type="project" value="UniProtKB-SubCell"/>
</dbReference>
<dbReference type="CDD" id="cd02440">
    <property type="entry name" value="AdoMet_MTases"/>
    <property type="match status" value="1"/>
</dbReference>
<keyword evidence="7" id="KW-0949">S-adenosyl-L-methionine</keyword>
<evidence type="ECO:0000256" key="7">
    <source>
        <dbReference type="ARBA" id="ARBA00022691"/>
    </source>
</evidence>
<dbReference type="HAMAP" id="MF_00090">
    <property type="entry name" value="PIMT"/>
    <property type="match status" value="1"/>
</dbReference>
<evidence type="ECO:0000256" key="5">
    <source>
        <dbReference type="ARBA" id="ARBA00022603"/>
    </source>
</evidence>
<dbReference type="InterPro" id="IPR029063">
    <property type="entry name" value="SAM-dependent_MTases_sf"/>
</dbReference>
<dbReference type="PANTHER" id="PTHR11579:SF0">
    <property type="entry name" value="PROTEIN-L-ISOASPARTATE(D-ASPARTATE) O-METHYLTRANSFERASE"/>
    <property type="match status" value="1"/>
</dbReference>
<evidence type="ECO:0000313" key="8">
    <source>
        <dbReference type="EMBL" id="SUZ48329.1"/>
    </source>
</evidence>
<gene>
    <name evidence="8" type="ORF">METZ01_LOCUS1183</name>
</gene>
<dbReference type="PANTHER" id="PTHR11579">
    <property type="entry name" value="PROTEIN-L-ISOASPARTATE O-METHYLTRANSFERASE"/>
    <property type="match status" value="1"/>
</dbReference>